<accession>A0A444YFV1</accession>
<name>A0A444YFV1_ARAHY</name>
<feature type="transmembrane region" description="Helical" evidence="1">
    <location>
        <begin position="105"/>
        <end position="123"/>
    </location>
</feature>
<feature type="transmembrane region" description="Helical" evidence="1">
    <location>
        <begin position="78"/>
        <end position="99"/>
    </location>
</feature>
<keyword evidence="1" id="KW-0472">Membrane</keyword>
<protein>
    <submittedName>
        <fullName evidence="2">Uncharacterized protein</fullName>
    </submittedName>
</protein>
<gene>
    <name evidence="2" type="ORF">Ahy_B07g088924</name>
</gene>
<evidence type="ECO:0000256" key="1">
    <source>
        <dbReference type="SAM" id="Phobius"/>
    </source>
</evidence>
<keyword evidence="3" id="KW-1185">Reference proteome</keyword>
<keyword evidence="1" id="KW-1133">Transmembrane helix</keyword>
<proteinExistence type="predicted"/>
<reference evidence="2 3" key="1">
    <citation type="submission" date="2019-01" db="EMBL/GenBank/DDBJ databases">
        <title>Sequencing of cultivated peanut Arachis hypogaea provides insights into genome evolution and oil improvement.</title>
        <authorList>
            <person name="Chen X."/>
        </authorList>
    </citation>
    <scope>NUCLEOTIDE SEQUENCE [LARGE SCALE GENOMIC DNA]</scope>
    <source>
        <strain evidence="3">cv. Fuhuasheng</strain>
        <tissue evidence="2">Leaves</tissue>
    </source>
</reference>
<sequence>MMRLLKYLQARSYTMSMPYRVQKIEEFTNQLETGDLKLRVRVLEVSKLMTQFEEEVDGYADFLNLIWQSERAARKATILQMATMYTVFGGTLLNLGVTLSSQGNGAIANGSFIGAGVFMTLFLRSMQRAKKLEKFEKMI</sequence>
<dbReference type="AlphaFoldDB" id="A0A444YFV1"/>
<keyword evidence="1" id="KW-0812">Transmembrane</keyword>
<organism evidence="2 3">
    <name type="scientific">Arachis hypogaea</name>
    <name type="common">Peanut</name>
    <dbReference type="NCBI Taxonomy" id="3818"/>
    <lineage>
        <taxon>Eukaryota</taxon>
        <taxon>Viridiplantae</taxon>
        <taxon>Streptophyta</taxon>
        <taxon>Embryophyta</taxon>
        <taxon>Tracheophyta</taxon>
        <taxon>Spermatophyta</taxon>
        <taxon>Magnoliopsida</taxon>
        <taxon>eudicotyledons</taxon>
        <taxon>Gunneridae</taxon>
        <taxon>Pentapetalae</taxon>
        <taxon>rosids</taxon>
        <taxon>fabids</taxon>
        <taxon>Fabales</taxon>
        <taxon>Fabaceae</taxon>
        <taxon>Papilionoideae</taxon>
        <taxon>50 kb inversion clade</taxon>
        <taxon>dalbergioids sensu lato</taxon>
        <taxon>Dalbergieae</taxon>
        <taxon>Pterocarpus clade</taxon>
        <taxon>Arachis</taxon>
    </lineage>
</organism>
<dbReference type="EMBL" id="SDMP01000017">
    <property type="protein sequence ID" value="RYR00812.1"/>
    <property type="molecule type" value="Genomic_DNA"/>
</dbReference>
<dbReference type="Proteomes" id="UP000289738">
    <property type="component" value="Chromosome B07"/>
</dbReference>
<evidence type="ECO:0000313" key="2">
    <source>
        <dbReference type="EMBL" id="RYR00812.1"/>
    </source>
</evidence>
<evidence type="ECO:0000313" key="3">
    <source>
        <dbReference type="Proteomes" id="UP000289738"/>
    </source>
</evidence>
<comment type="caution">
    <text evidence="2">The sequence shown here is derived from an EMBL/GenBank/DDBJ whole genome shotgun (WGS) entry which is preliminary data.</text>
</comment>